<keyword evidence="4 6" id="KW-1133">Transmembrane helix</keyword>
<name>A0A1J8R7S1_9AGAM</name>
<organism evidence="8 9">
    <name type="scientific">Rhizopogon vesiculosus</name>
    <dbReference type="NCBI Taxonomy" id="180088"/>
    <lineage>
        <taxon>Eukaryota</taxon>
        <taxon>Fungi</taxon>
        <taxon>Dikarya</taxon>
        <taxon>Basidiomycota</taxon>
        <taxon>Agaricomycotina</taxon>
        <taxon>Agaricomycetes</taxon>
        <taxon>Agaricomycetidae</taxon>
        <taxon>Boletales</taxon>
        <taxon>Suillineae</taxon>
        <taxon>Rhizopogonaceae</taxon>
        <taxon>Rhizopogon</taxon>
    </lineage>
</organism>
<dbReference type="InterPro" id="IPR020846">
    <property type="entry name" value="MFS_dom"/>
</dbReference>
<dbReference type="STRING" id="180088.A0A1J8R7S1"/>
<dbReference type="AlphaFoldDB" id="A0A1J8R7S1"/>
<keyword evidence="2" id="KW-0813">Transport</keyword>
<sequence length="223" mass="23492">MSKEHTQATPAGGELDSPINDFNLEKAKQHDVAQRSLLRSIFIVVTCTAAMVVNISNTTSVSISLPTIGKDIDIQEDQLQWLASAYSLSSGCLLLFFGRLADLYGRKKAFMIGSLCQIAFSLGCGFANDGLSLAVLRGFQGVGGAATIPSAVQYFDFCILSEAGVLIHFLQLGMLAHAFPPSRSRSIAFATFAAGAPVGAAFGTIIGGVLTQLTACVINSSHR</sequence>
<dbReference type="Gene3D" id="1.20.1250.20">
    <property type="entry name" value="MFS general substrate transporter like domains"/>
    <property type="match status" value="1"/>
</dbReference>
<evidence type="ECO:0000313" key="9">
    <source>
        <dbReference type="Proteomes" id="UP000183567"/>
    </source>
</evidence>
<feature type="transmembrane region" description="Helical" evidence="6">
    <location>
        <begin position="187"/>
        <end position="210"/>
    </location>
</feature>
<feature type="domain" description="Major facilitator superfamily (MFS) profile" evidence="7">
    <location>
        <begin position="43"/>
        <end position="223"/>
    </location>
</feature>
<proteinExistence type="predicted"/>
<dbReference type="PROSITE" id="PS50850">
    <property type="entry name" value="MFS"/>
    <property type="match status" value="1"/>
</dbReference>
<evidence type="ECO:0000256" key="3">
    <source>
        <dbReference type="ARBA" id="ARBA00022692"/>
    </source>
</evidence>
<feature type="transmembrane region" description="Helical" evidence="6">
    <location>
        <begin position="36"/>
        <end position="56"/>
    </location>
</feature>
<accession>A0A1J8R7S1</accession>
<dbReference type="Proteomes" id="UP000183567">
    <property type="component" value="Unassembled WGS sequence"/>
</dbReference>
<comment type="subcellular location">
    <subcellularLocation>
        <location evidence="1">Membrane</location>
        <topology evidence="1">Multi-pass membrane protein</topology>
    </subcellularLocation>
</comment>
<dbReference type="Pfam" id="PF07690">
    <property type="entry name" value="MFS_1"/>
    <property type="match status" value="1"/>
</dbReference>
<evidence type="ECO:0000256" key="1">
    <source>
        <dbReference type="ARBA" id="ARBA00004141"/>
    </source>
</evidence>
<dbReference type="GO" id="GO:0016020">
    <property type="term" value="C:membrane"/>
    <property type="evidence" value="ECO:0007669"/>
    <property type="project" value="UniProtKB-SubCell"/>
</dbReference>
<evidence type="ECO:0000256" key="4">
    <source>
        <dbReference type="ARBA" id="ARBA00022989"/>
    </source>
</evidence>
<feature type="transmembrane region" description="Helical" evidence="6">
    <location>
        <begin position="154"/>
        <end position="175"/>
    </location>
</feature>
<gene>
    <name evidence="8" type="ORF">AZE42_08045</name>
</gene>
<evidence type="ECO:0000313" key="8">
    <source>
        <dbReference type="EMBL" id="OJA19940.1"/>
    </source>
</evidence>
<dbReference type="SUPFAM" id="SSF103473">
    <property type="entry name" value="MFS general substrate transporter"/>
    <property type="match status" value="1"/>
</dbReference>
<evidence type="ECO:0000256" key="5">
    <source>
        <dbReference type="ARBA" id="ARBA00023136"/>
    </source>
</evidence>
<dbReference type="PANTHER" id="PTHR42718">
    <property type="entry name" value="MAJOR FACILITATOR SUPERFAMILY MULTIDRUG TRANSPORTER MFSC"/>
    <property type="match status" value="1"/>
</dbReference>
<dbReference type="InterPro" id="IPR011701">
    <property type="entry name" value="MFS"/>
</dbReference>
<evidence type="ECO:0000256" key="2">
    <source>
        <dbReference type="ARBA" id="ARBA00022448"/>
    </source>
</evidence>
<keyword evidence="5 6" id="KW-0472">Membrane</keyword>
<dbReference type="PANTHER" id="PTHR42718:SF9">
    <property type="entry name" value="MAJOR FACILITATOR SUPERFAMILY MULTIDRUG TRANSPORTER MFSC"/>
    <property type="match status" value="1"/>
</dbReference>
<dbReference type="InterPro" id="IPR036259">
    <property type="entry name" value="MFS_trans_sf"/>
</dbReference>
<dbReference type="OrthoDB" id="2130629at2759"/>
<reference evidence="8 9" key="1">
    <citation type="submission" date="2016-03" db="EMBL/GenBank/DDBJ databases">
        <title>Comparative genomics of the ectomycorrhizal sister species Rhizopogon vinicolor and Rhizopogon vesiculosus (Basidiomycota: Boletales) reveals a divergence of the mating type B locus.</title>
        <authorList>
            <person name="Mujic A.B."/>
            <person name="Kuo A."/>
            <person name="Tritt A."/>
            <person name="Lipzen A."/>
            <person name="Chen C."/>
            <person name="Johnson J."/>
            <person name="Sharma A."/>
            <person name="Barry K."/>
            <person name="Grigoriev I.V."/>
            <person name="Spatafora J.W."/>
        </authorList>
    </citation>
    <scope>NUCLEOTIDE SEQUENCE [LARGE SCALE GENOMIC DNA]</scope>
    <source>
        <strain evidence="8 9">AM-OR11-056</strain>
    </source>
</reference>
<keyword evidence="3 6" id="KW-0812">Transmembrane</keyword>
<feature type="transmembrane region" description="Helical" evidence="6">
    <location>
        <begin position="79"/>
        <end position="97"/>
    </location>
</feature>
<comment type="caution">
    <text evidence="8">The sequence shown here is derived from an EMBL/GenBank/DDBJ whole genome shotgun (WGS) entry which is preliminary data.</text>
</comment>
<keyword evidence="9" id="KW-1185">Reference proteome</keyword>
<evidence type="ECO:0000259" key="7">
    <source>
        <dbReference type="PROSITE" id="PS50850"/>
    </source>
</evidence>
<evidence type="ECO:0000256" key="6">
    <source>
        <dbReference type="SAM" id="Phobius"/>
    </source>
</evidence>
<dbReference type="EMBL" id="LVVM01000779">
    <property type="protein sequence ID" value="OJA19940.1"/>
    <property type="molecule type" value="Genomic_DNA"/>
</dbReference>
<dbReference type="GO" id="GO:0022857">
    <property type="term" value="F:transmembrane transporter activity"/>
    <property type="evidence" value="ECO:0007669"/>
    <property type="project" value="InterPro"/>
</dbReference>
<protein>
    <recommendedName>
        <fullName evidence="7">Major facilitator superfamily (MFS) profile domain-containing protein</fullName>
    </recommendedName>
</protein>